<accession>A0A090LN05</accession>
<dbReference type="CTD" id="36381928"/>
<dbReference type="RefSeq" id="XP_024508758.1">
    <property type="nucleotide sequence ID" value="XM_024643048.1"/>
</dbReference>
<sequence>MKYINEILLILFTILINYSINGAYIKCHNNHIRNYCTIKMAVTESCFQKFLQVLPGNIKRTIVQTLFARAPLSIRLMLVNNYVEKKVNQFTMRSFMDKYVWNKIYRKHIYVQIKNSGSICTKRNKFCFDCRE</sequence>
<dbReference type="Proteomes" id="UP000035682">
    <property type="component" value="Unplaced"/>
</dbReference>
<evidence type="ECO:0000313" key="2">
    <source>
        <dbReference type="Proteomes" id="UP000035682"/>
    </source>
</evidence>
<reference evidence="1 2" key="1">
    <citation type="submission" date="2014-09" db="EMBL/GenBank/DDBJ databases">
        <authorList>
            <person name="Martin A.A."/>
        </authorList>
    </citation>
    <scope>NUCLEOTIDE SEQUENCE</scope>
    <source>
        <strain evidence="2">ED321</strain>
        <strain evidence="1">ED321 Heterogonic</strain>
    </source>
</reference>
<evidence type="ECO:0000313" key="4">
    <source>
        <dbReference type="WormBase" id="SRAE_2000420600"/>
    </source>
</evidence>
<evidence type="ECO:0000313" key="3">
    <source>
        <dbReference type="WBParaSite" id="SRAE_2000420600.1"/>
    </source>
</evidence>
<dbReference type="AlphaFoldDB" id="A0A090LN05"/>
<keyword evidence="2" id="KW-1185">Reference proteome</keyword>
<protein>
    <submittedName>
        <fullName evidence="1 3">Uncharacterized protein</fullName>
    </submittedName>
</protein>
<evidence type="ECO:0000313" key="1">
    <source>
        <dbReference type="EMBL" id="CEF69558.2"/>
    </source>
</evidence>
<gene>
    <name evidence="1 3 4" type="ORF">SRAE_2000420600</name>
</gene>
<dbReference type="WBParaSite" id="SRAE_2000420600.1">
    <property type="protein sequence ID" value="SRAE_2000420600.1"/>
    <property type="gene ID" value="WBGene00264435"/>
</dbReference>
<name>A0A090LN05_STRRB</name>
<proteinExistence type="predicted"/>
<dbReference type="EMBL" id="LN609529">
    <property type="protein sequence ID" value="CEF69558.2"/>
    <property type="molecule type" value="Genomic_DNA"/>
</dbReference>
<dbReference type="WormBase" id="SRAE_2000420600">
    <property type="protein sequence ID" value="SRP01725"/>
    <property type="gene ID" value="WBGene00264435"/>
</dbReference>
<organism evidence="1">
    <name type="scientific">Strongyloides ratti</name>
    <name type="common">Parasitic roundworm</name>
    <dbReference type="NCBI Taxonomy" id="34506"/>
    <lineage>
        <taxon>Eukaryota</taxon>
        <taxon>Metazoa</taxon>
        <taxon>Ecdysozoa</taxon>
        <taxon>Nematoda</taxon>
        <taxon>Chromadorea</taxon>
        <taxon>Rhabditida</taxon>
        <taxon>Tylenchina</taxon>
        <taxon>Panagrolaimomorpha</taxon>
        <taxon>Strongyloidoidea</taxon>
        <taxon>Strongyloididae</taxon>
        <taxon>Strongyloides</taxon>
    </lineage>
</organism>
<dbReference type="GeneID" id="36381928"/>
<reference evidence="3" key="2">
    <citation type="submission" date="2020-12" db="UniProtKB">
        <authorList>
            <consortium name="WormBaseParasite"/>
        </authorList>
    </citation>
    <scope>IDENTIFICATION</scope>
</reference>